<organism evidence="3 4">
    <name type="scientific">Paraconexibacter algicola</name>
    <dbReference type="NCBI Taxonomy" id="2133960"/>
    <lineage>
        <taxon>Bacteria</taxon>
        <taxon>Bacillati</taxon>
        <taxon>Actinomycetota</taxon>
        <taxon>Thermoleophilia</taxon>
        <taxon>Solirubrobacterales</taxon>
        <taxon>Paraconexibacteraceae</taxon>
        <taxon>Paraconexibacter</taxon>
    </lineage>
</organism>
<keyword evidence="2" id="KW-0732">Signal</keyword>
<evidence type="ECO:0008006" key="5">
    <source>
        <dbReference type="Google" id="ProtNLM"/>
    </source>
</evidence>
<proteinExistence type="predicted"/>
<feature type="region of interest" description="Disordered" evidence="1">
    <location>
        <begin position="211"/>
        <end position="255"/>
    </location>
</feature>
<evidence type="ECO:0000313" key="4">
    <source>
        <dbReference type="Proteomes" id="UP000240739"/>
    </source>
</evidence>
<evidence type="ECO:0000256" key="1">
    <source>
        <dbReference type="SAM" id="MobiDB-lite"/>
    </source>
</evidence>
<evidence type="ECO:0000313" key="3">
    <source>
        <dbReference type="EMBL" id="PTL58816.1"/>
    </source>
</evidence>
<dbReference type="AlphaFoldDB" id="A0A2T4UHU4"/>
<dbReference type="RefSeq" id="WP_107567253.1">
    <property type="nucleotide sequence ID" value="NZ_PYYB01000001.1"/>
</dbReference>
<feature type="signal peptide" evidence="2">
    <location>
        <begin position="1"/>
        <end position="24"/>
    </location>
</feature>
<feature type="chain" id="PRO_5039391800" description="Carboxypeptidase regulatory-like domain-containing protein" evidence="2">
    <location>
        <begin position="25"/>
        <end position="431"/>
    </location>
</feature>
<keyword evidence="4" id="KW-1185">Reference proteome</keyword>
<protein>
    <recommendedName>
        <fullName evidence="5">Carboxypeptidase regulatory-like domain-containing protein</fullName>
    </recommendedName>
</protein>
<comment type="caution">
    <text evidence="3">The sequence shown here is derived from an EMBL/GenBank/DDBJ whole genome shotgun (WGS) entry which is preliminary data.</text>
</comment>
<sequence length="431" mass="42215">MSIPRSSAAAVLLLAAGLAAPASAGAAAPAPCGGSAQITDATGDGHHINTDVTAAWFGQTAGQLQAVIQVKSAAWEPAHEDSSSATFAMLFRVGGTVRYVRGVAPRNAPPVYDHGTWSGGRFVSAGPTTGSVTQGPGGSMTIDVPAATGAVSGAVIAEPFVLTADGEDAPGVTHYVDRAPGGITPTEPAYGADLVVASCFGGNGGGAGTGGGSGTGTGTGTGGGTSPGTGTGSGAGSGTGTGADGTGGTAGPAGGLGTGTAGLTAVQLTAPARVTGDGRVRISGRVVPARAGMIVTIRSTVSRVKVPNLVTTADGSFSGLVRIPESTGLRAVVDGFGSQTRSVLVRPLVRITTTRLRSGAVLVTGVVKPGLPGRIQLLRTTAITPSGRATVSTSGRFRIRLANPKRGRYQAIFTPAGDRAERATSNTGVIR</sequence>
<name>A0A2T4UHU4_9ACTN</name>
<dbReference type="EMBL" id="PYYB01000001">
    <property type="protein sequence ID" value="PTL58816.1"/>
    <property type="molecule type" value="Genomic_DNA"/>
</dbReference>
<accession>A0A2T4UHU4</accession>
<reference evidence="3 4" key="1">
    <citation type="submission" date="2018-03" db="EMBL/GenBank/DDBJ databases">
        <title>Aquarubrobacter algicola gen. nov., sp. nov., a novel actinobacterium isolated from shallow eutrophic lake during the end of cyanobacterial harmful algal blooms.</title>
        <authorList>
            <person name="Chun S.J."/>
        </authorList>
    </citation>
    <scope>NUCLEOTIDE SEQUENCE [LARGE SCALE GENOMIC DNA]</scope>
    <source>
        <strain evidence="3 4">Seoho-28</strain>
    </source>
</reference>
<dbReference type="Proteomes" id="UP000240739">
    <property type="component" value="Unassembled WGS sequence"/>
</dbReference>
<dbReference type="OrthoDB" id="5243779at2"/>
<evidence type="ECO:0000256" key="2">
    <source>
        <dbReference type="SAM" id="SignalP"/>
    </source>
</evidence>
<gene>
    <name evidence="3" type="ORF">C7Y72_03690</name>
</gene>